<evidence type="ECO:0000313" key="3">
    <source>
        <dbReference type="Proteomes" id="UP001567537"/>
    </source>
</evidence>
<evidence type="ECO:0000313" key="2">
    <source>
        <dbReference type="EMBL" id="MEZ3180324.1"/>
    </source>
</evidence>
<comment type="caution">
    <text evidence="2">The sequence shown here is derived from an EMBL/GenBank/DDBJ whole genome shotgun (WGS) entry which is preliminary data.</text>
</comment>
<evidence type="ECO:0000256" key="1">
    <source>
        <dbReference type="SAM" id="MobiDB-lite"/>
    </source>
</evidence>
<sequence>MPMTHEQYEREQQMRAELETGFTDYDGFVGWVICPAREKCPSGLRGVFKPLKNGRLPMHRHGTYGEPCIGARQKPMRPAPVTTEEPR</sequence>
<proteinExistence type="predicted"/>
<accession>A0ABV4J295</accession>
<organism evidence="2 3">
    <name type="scientific">Streptomyces pimonensis</name>
    <dbReference type="NCBI Taxonomy" id="2860288"/>
    <lineage>
        <taxon>Bacteria</taxon>
        <taxon>Bacillati</taxon>
        <taxon>Actinomycetota</taxon>
        <taxon>Actinomycetes</taxon>
        <taxon>Kitasatosporales</taxon>
        <taxon>Streptomycetaceae</taxon>
        <taxon>Streptomyces</taxon>
    </lineage>
</organism>
<dbReference type="Proteomes" id="UP001567537">
    <property type="component" value="Unassembled WGS sequence"/>
</dbReference>
<reference evidence="2 3" key="1">
    <citation type="journal article" date="2021" name="Res Sq">
        <title>Streptomyces Pimoensis sp. nov., Isolated From the Taklimakan Desert in Xinjiang, China.</title>
        <authorList>
            <person name="Zhang P."/>
            <person name="Luo X."/>
            <person name="Luo X."/>
            <person name="Liu Z."/>
            <person name="Xia Z."/>
            <person name="Wan C."/>
            <person name="zhang L."/>
        </authorList>
    </citation>
    <scope>NUCLEOTIDE SEQUENCE [LARGE SCALE GENOMIC DNA]</scope>
    <source>
        <strain evidence="2 3">TRM75549</strain>
    </source>
</reference>
<name>A0ABV4J295_9ACTN</name>
<dbReference type="EMBL" id="JAHWZY010000016">
    <property type="protein sequence ID" value="MEZ3180324.1"/>
    <property type="molecule type" value="Genomic_DNA"/>
</dbReference>
<gene>
    <name evidence="2" type="ORF">KYY02_17015</name>
</gene>
<protein>
    <submittedName>
        <fullName evidence="2">Uncharacterized protein</fullName>
    </submittedName>
</protein>
<keyword evidence="3" id="KW-1185">Reference proteome</keyword>
<dbReference type="RefSeq" id="WP_371238872.1">
    <property type="nucleotide sequence ID" value="NZ_JAHWZY010000016.1"/>
</dbReference>
<feature type="region of interest" description="Disordered" evidence="1">
    <location>
        <begin position="55"/>
        <end position="87"/>
    </location>
</feature>